<evidence type="ECO:0000256" key="3">
    <source>
        <dbReference type="ARBA" id="ARBA00023134"/>
    </source>
</evidence>
<dbReference type="SUPFAM" id="SSF52540">
    <property type="entry name" value="P-loop containing nucleoside triphosphate hydrolases"/>
    <property type="match status" value="1"/>
</dbReference>
<evidence type="ECO:0000256" key="2">
    <source>
        <dbReference type="ARBA" id="ARBA00022741"/>
    </source>
</evidence>
<name>D7FWB7_ECTSI</name>
<dbReference type="PANTHER" id="PTHR47981:SF20">
    <property type="entry name" value="RAS-RELATED PROTEIN RAB-7A"/>
    <property type="match status" value="1"/>
</dbReference>
<dbReference type="InParanoid" id="D7FWB7"/>
<keyword evidence="5" id="KW-1185">Reference proteome</keyword>
<dbReference type="eggNOG" id="KOG0394">
    <property type="taxonomic scope" value="Eukaryota"/>
</dbReference>
<dbReference type="PANTHER" id="PTHR47981">
    <property type="entry name" value="RAB FAMILY"/>
    <property type="match status" value="1"/>
</dbReference>
<dbReference type="OrthoDB" id="18798at2759"/>
<accession>D7FWB7</accession>
<comment type="similarity">
    <text evidence="1">Belongs to the small GTPase superfamily. Rab family.</text>
</comment>
<dbReference type="InterPro" id="IPR027417">
    <property type="entry name" value="P-loop_NTPase"/>
</dbReference>
<keyword evidence="3" id="KW-0342">GTP-binding</keyword>
<dbReference type="Gene3D" id="3.40.50.300">
    <property type="entry name" value="P-loop containing nucleotide triphosphate hydrolases"/>
    <property type="match status" value="1"/>
</dbReference>
<dbReference type="GO" id="GO:0005525">
    <property type="term" value="F:GTP binding"/>
    <property type="evidence" value="ECO:0007669"/>
    <property type="project" value="UniProtKB-KW"/>
</dbReference>
<sequence>MCCSTLWRPLGAAWTVAGRPPSALFKILVLGDNGVGKTALARALCGKGFLPEYSPDTAVSVSARSFSRDKFPPAVLEIWDIPASAKTSLGPEIAAETSCALLLLDLDDRNSFRVAKRWQSLVTEACSGSKARPPHFIVVGTKIDRGGCSTWMRCAGVRGWCEEQGYPLLFCTSFAGEGIMGILREVVVTCFERHPPPAVLKDLYLAV</sequence>
<dbReference type="EMBL" id="FN648488">
    <property type="protein sequence ID" value="CBJ32005.1"/>
    <property type="molecule type" value="Genomic_DNA"/>
</dbReference>
<evidence type="ECO:0000313" key="4">
    <source>
        <dbReference type="EMBL" id="CBJ32005.1"/>
    </source>
</evidence>
<dbReference type="AlphaFoldDB" id="D7FWB7"/>
<keyword evidence="2" id="KW-0547">Nucleotide-binding</keyword>
<dbReference type="EMBL" id="FN649730">
    <property type="protein sequence ID" value="CBJ32005.1"/>
    <property type="molecule type" value="Genomic_DNA"/>
</dbReference>
<proteinExistence type="inferred from homology"/>
<reference evidence="4 5" key="1">
    <citation type="journal article" date="2010" name="Nature">
        <title>The Ectocarpus genome and the independent evolution of multicellularity in brown algae.</title>
        <authorList>
            <person name="Cock J.M."/>
            <person name="Sterck L."/>
            <person name="Rouze P."/>
            <person name="Scornet D."/>
            <person name="Allen A.E."/>
            <person name="Amoutzias G."/>
            <person name="Anthouard V."/>
            <person name="Artiguenave F."/>
            <person name="Aury J.M."/>
            <person name="Badger J.H."/>
            <person name="Beszteri B."/>
            <person name="Billiau K."/>
            <person name="Bonnet E."/>
            <person name="Bothwell J.H."/>
            <person name="Bowler C."/>
            <person name="Boyen C."/>
            <person name="Brownlee C."/>
            <person name="Carrano C.J."/>
            <person name="Charrier B."/>
            <person name="Cho G.Y."/>
            <person name="Coelho S.M."/>
            <person name="Collen J."/>
            <person name="Corre E."/>
            <person name="Da Silva C."/>
            <person name="Delage L."/>
            <person name="Delaroque N."/>
            <person name="Dittami S.M."/>
            <person name="Doulbeau S."/>
            <person name="Elias M."/>
            <person name="Farnham G."/>
            <person name="Gachon C.M."/>
            <person name="Gschloessl B."/>
            <person name="Heesch S."/>
            <person name="Jabbari K."/>
            <person name="Jubin C."/>
            <person name="Kawai H."/>
            <person name="Kimura K."/>
            <person name="Kloareg B."/>
            <person name="Kupper F.C."/>
            <person name="Lang D."/>
            <person name="Le Bail A."/>
            <person name="Leblanc C."/>
            <person name="Lerouge P."/>
            <person name="Lohr M."/>
            <person name="Lopez P.J."/>
            <person name="Martens C."/>
            <person name="Maumus F."/>
            <person name="Michel G."/>
            <person name="Miranda-Saavedra D."/>
            <person name="Morales J."/>
            <person name="Moreau H."/>
            <person name="Motomura T."/>
            <person name="Nagasato C."/>
            <person name="Napoli C.A."/>
            <person name="Nelson D.R."/>
            <person name="Nyvall-Collen P."/>
            <person name="Peters A.F."/>
            <person name="Pommier C."/>
            <person name="Potin P."/>
            <person name="Poulain J."/>
            <person name="Quesneville H."/>
            <person name="Read B."/>
            <person name="Rensing S.A."/>
            <person name="Ritter A."/>
            <person name="Rousvoal S."/>
            <person name="Samanta M."/>
            <person name="Samson G."/>
            <person name="Schroeder D.C."/>
            <person name="Segurens B."/>
            <person name="Strittmatter M."/>
            <person name="Tonon T."/>
            <person name="Tregear J.W."/>
            <person name="Valentin K."/>
            <person name="von Dassow P."/>
            <person name="Yamagishi T."/>
            <person name="Van de Peer Y."/>
            <person name="Wincker P."/>
        </authorList>
    </citation>
    <scope>NUCLEOTIDE SEQUENCE [LARGE SCALE GENOMIC DNA]</scope>
    <source>
        <strain evidence="5">Ec32 / CCAP1310/4</strain>
    </source>
</reference>
<dbReference type="Proteomes" id="UP000002630">
    <property type="component" value="Linkage Group LG05"/>
</dbReference>
<evidence type="ECO:0000256" key="1">
    <source>
        <dbReference type="ARBA" id="ARBA00006270"/>
    </source>
</evidence>
<gene>
    <name evidence="4" type="primary">RABLI1</name>
    <name evidence="4" type="ORF">Esi_0300_0016</name>
</gene>
<dbReference type="STRING" id="2880.D7FWB7"/>
<dbReference type="PRINTS" id="PR00449">
    <property type="entry name" value="RASTRNSFRMNG"/>
</dbReference>
<dbReference type="Pfam" id="PF08477">
    <property type="entry name" value="Roc"/>
    <property type="match status" value="1"/>
</dbReference>
<dbReference type="SMART" id="SM00175">
    <property type="entry name" value="RAB"/>
    <property type="match status" value="1"/>
</dbReference>
<evidence type="ECO:0000313" key="5">
    <source>
        <dbReference type="Proteomes" id="UP000002630"/>
    </source>
</evidence>
<organism evidence="4 5">
    <name type="scientific">Ectocarpus siliculosus</name>
    <name type="common">Brown alga</name>
    <name type="synonym">Conferva siliculosa</name>
    <dbReference type="NCBI Taxonomy" id="2880"/>
    <lineage>
        <taxon>Eukaryota</taxon>
        <taxon>Sar</taxon>
        <taxon>Stramenopiles</taxon>
        <taxon>Ochrophyta</taxon>
        <taxon>PX clade</taxon>
        <taxon>Phaeophyceae</taxon>
        <taxon>Ectocarpales</taxon>
        <taxon>Ectocarpaceae</taxon>
        <taxon>Ectocarpus</taxon>
    </lineage>
</organism>
<protein>
    <submittedName>
        <fullName evidence="4">RABLI1, a divergent Ectocarpus-specific RAB-like GTPase</fullName>
    </submittedName>
</protein>